<keyword evidence="1" id="KW-0472">Membrane</keyword>
<keyword evidence="2" id="KW-0732">Signal</keyword>
<proteinExistence type="predicted"/>
<feature type="transmembrane region" description="Helical" evidence="1">
    <location>
        <begin position="241"/>
        <end position="260"/>
    </location>
</feature>
<feature type="transmembrane region" description="Helical" evidence="1">
    <location>
        <begin position="155"/>
        <end position="176"/>
    </location>
</feature>
<feature type="transmembrane region" description="Helical" evidence="1">
    <location>
        <begin position="456"/>
        <end position="473"/>
    </location>
</feature>
<sequence>MKLSYFYLLTVLALANSMDMDMDMDMDPHNEPNDITPTTATSVITPTPYIAGHLHGVPILERPGLSPEEQLYWENYSTESFFTTDKGNRFALRYHVVTMSIVMFITYPIALILNSAGSGWYLPWLAINLGLTVSSLVLAGVFSATFPEQWYPGNIYVTTSIVLFVLIILHFVVAVLSRLASSIVMLDNPSYEPLGTDSIPLKTYPSNNTPSSTPDEVPEQDTLRLNTSPQTRFLNAKIFRAAWIQHIAATFGGLCSVIFHLLNYPLLLYILFNNCVGLAVGNLFGKGPRVFNLLAHWIKGAVFVILGVVSLARYCGIGQNKGWAWNQHLAGAGGAWTAKDLQHVSIAFLYIGTGLCGLLSEIKLNNWRYYHTLETGGFTTDEIFAASPGYSPNPFPTMTIFWTGILMSQHAQASHTSTQVHMQWGYLLSYGSFFRIFTFLILYFKPLRDGYPSKPITEVITSLCLLAGGLIFMESTDQVIEAMDYRGYTPMFTFNVSIGFVALFMAWIMILCMWKQWLIQCKRVKEGTERV</sequence>
<reference evidence="5 6" key="1">
    <citation type="submission" date="2020-11" db="EMBL/GenBank/DDBJ databases">
        <title>Kefir isolates.</title>
        <authorList>
            <person name="Marcisauskas S."/>
            <person name="Kim Y."/>
            <person name="Blasche S."/>
        </authorList>
    </citation>
    <scope>NUCLEOTIDE SEQUENCE [LARGE SCALE GENOMIC DNA]</scope>
    <source>
        <strain evidence="5 6">OG2</strain>
    </source>
</reference>
<organism evidence="5 6">
    <name type="scientific">Maudiozyma exigua</name>
    <name type="common">Yeast</name>
    <name type="synonym">Kazachstania exigua</name>
    <dbReference type="NCBI Taxonomy" id="34358"/>
    <lineage>
        <taxon>Eukaryota</taxon>
        <taxon>Fungi</taxon>
        <taxon>Dikarya</taxon>
        <taxon>Ascomycota</taxon>
        <taxon>Saccharomycotina</taxon>
        <taxon>Saccharomycetes</taxon>
        <taxon>Saccharomycetales</taxon>
        <taxon>Saccharomycetaceae</taxon>
        <taxon>Maudiozyma</taxon>
    </lineage>
</organism>
<evidence type="ECO:0000256" key="1">
    <source>
        <dbReference type="SAM" id="Phobius"/>
    </source>
</evidence>
<protein>
    <recommendedName>
        <fullName evidence="7">Protein YTP1-like C-terminal domain-containing protein</fullName>
    </recommendedName>
</protein>
<dbReference type="AlphaFoldDB" id="A0A9P7B6Q2"/>
<feature type="chain" id="PRO_5040461509" description="Protein YTP1-like C-terminal domain-containing protein" evidence="2">
    <location>
        <begin position="18"/>
        <end position="531"/>
    </location>
</feature>
<dbReference type="PANTHER" id="PTHR31685:SF3">
    <property type="entry name" value="INTEGRAL MEMBRANE PROTEIN (AFU_ORTHOLOGUE AFUA_6G12730)"/>
    <property type="match status" value="1"/>
</dbReference>
<feature type="transmembrane region" description="Helical" evidence="1">
    <location>
        <begin position="120"/>
        <end position="143"/>
    </location>
</feature>
<feature type="signal peptide" evidence="2">
    <location>
        <begin position="1"/>
        <end position="17"/>
    </location>
</feature>
<name>A0A9P7B6Q2_MAUEX</name>
<feature type="transmembrane region" description="Helical" evidence="1">
    <location>
        <begin position="266"/>
        <end position="285"/>
    </location>
</feature>
<dbReference type="InterPro" id="IPR018825">
    <property type="entry name" value="DUF2427"/>
</dbReference>
<feature type="transmembrane region" description="Helical" evidence="1">
    <location>
        <begin position="297"/>
        <end position="314"/>
    </location>
</feature>
<keyword evidence="1" id="KW-0812">Transmembrane</keyword>
<dbReference type="Pfam" id="PF10355">
    <property type="entry name" value="Ytp1"/>
    <property type="match status" value="1"/>
</dbReference>
<dbReference type="Proteomes" id="UP000750334">
    <property type="component" value="Unassembled WGS sequence"/>
</dbReference>
<evidence type="ECO:0008006" key="7">
    <source>
        <dbReference type="Google" id="ProtNLM"/>
    </source>
</evidence>
<evidence type="ECO:0000313" key="5">
    <source>
        <dbReference type="EMBL" id="KAG0661752.1"/>
    </source>
</evidence>
<evidence type="ECO:0000256" key="2">
    <source>
        <dbReference type="SAM" id="SignalP"/>
    </source>
</evidence>
<accession>A0A9P7B6Q2</accession>
<dbReference type="PANTHER" id="PTHR31685">
    <property type="entry name" value="INTEGRAL MEMBRANE PROTEIN (AFU_ORTHOLOGUE AFUA_6G12730)-RELATED"/>
    <property type="match status" value="1"/>
</dbReference>
<gene>
    <name evidence="5" type="ORF">C6P45_001277</name>
</gene>
<keyword evidence="1" id="KW-1133">Transmembrane helix</keyword>
<dbReference type="InterPro" id="IPR018827">
    <property type="entry name" value="YTP1_C"/>
</dbReference>
<dbReference type="Pfam" id="PF10348">
    <property type="entry name" value="DUF2427"/>
    <property type="match status" value="1"/>
</dbReference>
<feature type="transmembrane region" description="Helical" evidence="1">
    <location>
        <begin position="92"/>
        <end position="113"/>
    </location>
</feature>
<comment type="caution">
    <text evidence="5">The sequence shown here is derived from an EMBL/GenBank/DDBJ whole genome shotgun (WGS) entry which is preliminary data.</text>
</comment>
<feature type="domain" description="Protein YTP1-like C-terminal" evidence="4">
    <location>
        <begin position="328"/>
        <end position="516"/>
    </location>
</feature>
<keyword evidence="6" id="KW-1185">Reference proteome</keyword>
<evidence type="ECO:0000313" key="6">
    <source>
        <dbReference type="Proteomes" id="UP000750334"/>
    </source>
</evidence>
<evidence type="ECO:0000259" key="3">
    <source>
        <dbReference type="Pfam" id="PF10348"/>
    </source>
</evidence>
<dbReference type="EMBL" id="PUHR01000156">
    <property type="protein sequence ID" value="KAG0661752.1"/>
    <property type="molecule type" value="Genomic_DNA"/>
</dbReference>
<feature type="transmembrane region" description="Helical" evidence="1">
    <location>
        <begin position="493"/>
        <end position="514"/>
    </location>
</feature>
<feature type="transmembrane region" description="Helical" evidence="1">
    <location>
        <begin position="424"/>
        <end position="444"/>
    </location>
</feature>
<feature type="domain" description="DUF2427" evidence="3">
    <location>
        <begin position="76"/>
        <end position="179"/>
    </location>
</feature>
<dbReference type="OrthoDB" id="4005299at2759"/>
<evidence type="ECO:0000259" key="4">
    <source>
        <dbReference type="Pfam" id="PF10355"/>
    </source>
</evidence>